<dbReference type="GO" id="GO:0006261">
    <property type="term" value="P:DNA-templated DNA replication"/>
    <property type="evidence" value="ECO:0007669"/>
    <property type="project" value="TreeGrafter"/>
</dbReference>
<organism evidence="5 6">
    <name type="scientific">Acuticoccus sediminis</name>
    <dbReference type="NCBI Taxonomy" id="2184697"/>
    <lineage>
        <taxon>Bacteria</taxon>
        <taxon>Pseudomonadati</taxon>
        <taxon>Pseudomonadota</taxon>
        <taxon>Alphaproteobacteria</taxon>
        <taxon>Hyphomicrobiales</taxon>
        <taxon>Amorphaceae</taxon>
        <taxon>Acuticoccus</taxon>
    </lineage>
</organism>
<dbReference type="InterPro" id="IPR027417">
    <property type="entry name" value="P-loop_NTPase"/>
</dbReference>
<accession>A0A8B2P088</accession>
<keyword evidence="2" id="KW-0548">Nucleotidyltransferase</keyword>
<evidence type="ECO:0000256" key="1">
    <source>
        <dbReference type="ARBA" id="ARBA00022679"/>
    </source>
</evidence>
<dbReference type="Gene3D" id="1.10.8.60">
    <property type="match status" value="1"/>
</dbReference>
<evidence type="ECO:0000256" key="3">
    <source>
        <dbReference type="ARBA" id="ARBA00022705"/>
    </source>
</evidence>
<dbReference type="PANTHER" id="PTHR34388">
    <property type="entry name" value="DNA POLYMERASE III SUBUNIT DELTA"/>
    <property type="match status" value="1"/>
</dbReference>
<keyword evidence="1" id="KW-0808">Transferase</keyword>
<comment type="caution">
    <text evidence="5">The sequence shown here is derived from an EMBL/GenBank/DDBJ whole genome shotgun (WGS) entry which is preliminary data.</text>
</comment>
<protein>
    <submittedName>
        <fullName evidence="5">DNA polymerase III subunit delta</fullName>
    </submittedName>
</protein>
<proteinExistence type="predicted"/>
<evidence type="ECO:0000313" key="5">
    <source>
        <dbReference type="EMBL" id="RAI03374.1"/>
    </source>
</evidence>
<keyword evidence="4" id="KW-0239">DNA-directed DNA polymerase</keyword>
<evidence type="ECO:0000256" key="2">
    <source>
        <dbReference type="ARBA" id="ARBA00022695"/>
    </source>
</evidence>
<dbReference type="InterPro" id="IPR005790">
    <property type="entry name" value="DNA_polIII_delta"/>
</dbReference>
<dbReference type="Proteomes" id="UP000249590">
    <property type="component" value="Unassembled WGS sequence"/>
</dbReference>
<dbReference type="OrthoDB" id="9804983at2"/>
<name>A0A8B2P088_9HYPH</name>
<dbReference type="RefSeq" id="WP_111341996.1">
    <property type="nucleotide sequence ID" value="NZ_JAIWKD010000001.1"/>
</dbReference>
<sequence>MTAAKASEVGRRFTHRDKLPPVILVFGPDRGLVTEVSDAILALFADSDDPFAIVKLDAAAVASDPARLIDEAGTISMFGGKRLILVRDAAGRNMSPSVQPLLDHPPTDAVVVVEAGDLKRGTGLRKDVEGHARAVAVYCPADTGRDLDLMIEEEASKFGLTIDADARAVLRERLGADRAASRNEVVKACLHAAGGEAVTIADIDAVVGDVAASEIGEAVDAAFLGNRRALDAVLARVLRQDSAAVQILMMAQRVSHALELASVAVAAGASPTRAVEDVRPPLFGSHRTMAPRALDIWPPGKLRAASEAIAEATFRTRIMPHLAAATTRDVLMRIASQVSRR</sequence>
<dbReference type="SUPFAM" id="SSF52540">
    <property type="entry name" value="P-loop containing nucleoside triphosphate hydrolases"/>
    <property type="match status" value="1"/>
</dbReference>
<dbReference type="GO" id="GO:0003887">
    <property type="term" value="F:DNA-directed DNA polymerase activity"/>
    <property type="evidence" value="ECO:0007669"/>
    <property type="project" value="UniProtKB-KW"/>
</dbReference>
<dbReference type="GO" id="GO:0009360">
    <property type="term" value="C:DNA polymerase III complex"/>
    <property type="evidence" value="ECO:0007669"/>
    <property type="project" value="TreeGrafter"/>
</dbReference>
<keyword evidence="3" id="KW-0235">DNA replication</keyword>
<dbReference type="EMBL" id="QHHQ01000001">
    <property type="protein sequence ID" value="RAI03374.1"/>
    <property type="molecule type" value="Genomic_DNA"/>
</dbReference>
<evidence type="ECO:0000313" key="6">
    <source>
        <dbReference type="Proteomes" id="UP000249590"/>
    </source>
</evidence>
<dbReference type="GO" id="GO:0003677">
    <property type="term" value="F:DNA binding"/>
    <property type="evidence" value="ECO:0007669"/>
    <property type="project" value="InterPro"/>
</dbReference>
<dbReference type="NCBIfam" id="TIGR01128">
    <property type="entry name" value="holA"/>
    <property type="match status" value="1"/>
</dbReference>
<dbReference type="PANTHER" id="PTHR34388:SF1">
    <property type="entry name" value="DNA POLYMERASE III SUBUNIT DELTA"/>
    <property type="match status" value="1"/>
</dbReference>
<gene>
    <name evidence="5" type="primary">holA</name>
    <name evidence="5" type="ORF">DLJ53_02320</name>
</gene>
<keyword evidence="6" id="KW-1185">Reference proteome</keyword>
<evidence type="ECO:0000256" key="4">
    <source>
        <dbReference type="ARBA" id="ARBA00022932"/>
    </source>
</evidence>
<dbReference type="AlphaFoldDB" id="A0A8B2P088"/>
<reference evidence="5 6" key="1">
    <citation type="submission" date="2018-05" db="EMBL/GenBank/DDBJ databases">
        <title>Acuticoccus sediminis sp. nov., isolated from deep-sea sediment of Indian Ocean.</title>
        <authorList>
            <person name="Liu X."/>
            <person name="Lai Q."/>
            <person name="Du Y."/>
            <person name="Sun F."/>
            <person name="Zhang X."/>
            <person name="Wang S."/>
            <person name="Shao Z."/>
        </authorList>
    </citation>
    <scope>NUCLEOTIDE SEQUENCE [LARGE SCALE GENOMIC DNA]</scope>
    <source>
        <strain evidence="5 6">PTG4-2</strain>
    </source>
</reference>
<dbReference type="Gene3D" id="3.40.50.300">
    <property type="entry name" value="P-loop containing nucleotide triphosphate hydrolases"/>
    <property type="match status" value="1"/>
</dbReference>